<organism evidence="6 7">
    <name type="scientific">Vineibacter terrae</name>
    <dbReference type="NCBI Taxonomy" id="2586908"/>
    <lineage>
        <taxon>Bacteria</taxon>
        <taxon>Pseudomonadati</taxon>
        <taxon>Pseudomonadota</taxon>
        <taxon>Alphaproteobacteria</taxon>
        <taxon>Hyphomicrobiales</taxon>
        <taxon>Vineibacter</taxon>
    </lineage>
</organism>
<evidence type="ECO:0000256" key="4">
    <source>
        <dbReference type="ARBA" id="ARBA00022833"/>
    </source>
</evidence>
<dbReference type="Gene3D" id="3.40.50.720">
    <property type="entry name" value="NAD(P)-binding Rossmann-like Domain"/>
    <property type="match status" value="1"/>
</dbReference>
<dbReference type="SUPFAM" id="SSF50129">
    <property type="entry name" value="GroES-like"/>
    <property type="match status" value="1"/>
</dbReference>
<dbReference type="CDD" id="cd08255">
    <property type="entry name" value="2-desacetyl-2-hydroxyethyl_bacteriochlorophyllide_like"/>
    <property type="match status" value="1"/>
</dbReference>
<evidence type="ECO:0000256" key="2">
    <source>
        <dbReference type="ARBA" id="ARBA00008072"/>
    </source>
</evidence>
<dbReference type="InterPro" id="IPR036291">
    <property type="entry name" value="NAD(P)-bd_dom_sf"/>
</dbReference>
<dbReference type="OrthoDB" id="9781588at2"/>
<dbReference type="GO" id="GO:0016491">
    <property type="term" value="F:oxidoreductase activity"/>
    <property type="evidence" value="ECO:0007669"/>
    <property type="project" value="UniProtKB-KW"/>
</dbReference>
<comment type="caution">
    <text evidence="6">The sequence shown here is derived from an EMBL/GenBank/DDBJ whole genome shotgun (WGS) entry which is preliminary data.</text>
</comment>
<dbReference type="Proteomes" id="UP000321638">
    <property type="component" value="Unassembled WGS sequence"/>
</dbReference>
<keyword evidence="4" id="KW-0862">Zinc</keyword>
<name>A0A5C8P9P9_9HYPH</name>
<evidence type="ECO:0000256" key="1">
    <source>
        <dbReference type="ARBA" id="ARBA00001947"/>
    </source>
</evidence>
<evidence type="ECO:0000256" key="5">
    <source>
        <dbReference type="ARBA" id="ARBA00023002"/>
    </source>
</evidence>
<dbReference type="InterPro" id="IPR011032">
    <property type="entry name" value="GroES-like_sf"/>
</dbReference>
<proteinExistence type="inferred from homology"/>
<dbReference type="Gene3D" id="3.90.180.10">
    <property type="entry name" value="Medium-chain alcohol dehydrogenases, catalytic domain"/>
    <property type="match status" value="2"/>
</dbReference>
<gene>
    <name evidence="6" type="ORF">FHP25_36285</name>
</gene>
<dbReference type="SUPFAM" id="SSF51735">
    <property type="entry name" value="NAD(P)-binding Rossmann-fold domains"/>
    <property type="match status" value="1"/>
</dbReference>
<evidence type="ECO:0000256" key="3">
    <source>
        <dbReference type="ARBA" id="ARBA00022723"/>
    </source>
</evidence>
<comment type="cofactor">
    <cofactor evidence="1">
        <name>Zn(2+)</name>
        <dbReference type="ChEBI" id="CHEBI:29105"/>
    </cofactor>
</comment>
<sequence>MDRASGHDTVTRALWYAAPGQAILRTETIPAPRPDEVLVQTHYSALSRGTESLVFAGAVPEAEHHRMRAPFQAGAFPFPVKYGYAAVGTVMAGPHDLLGRAVFALHPHQSAFVVPAAAVVALPAGLPPRRAVLAANMETALNALWDAAVLPGSRIAVVGIGTVGALVAWLAGQIPGTEVIAVDIRPEQAAIAGALGVGFATPGNAPIDCDLVFHASATPEGLATAVAAAGDEATIIELSWYGDRTVAATLGGAFHSRRLRLLASQVGSVAPSMRARWPHRRRLAQAIALLADPRLEVLLEPDVAFEDLPGALPALLGPGGAAMCQVVTYP</sequence>
<keyword evidence="5" id="KW-0560">Oxidoreductase</keyword>
<dbReference type="AlphaFoldDB" id="A0A5C8P9P9"/>
<evidence type="ECO:0000313" key="7">
    <source>
        <dbReference type="Proteomes" id="UP000321638"/>
    </source>
</evidence>
<dbReference type="GO" id="GO:0046872">
    <property type="term" value="F:metal ion binding"/>
    <property type="evidence" value="ECO:0007669"/>
    <property type="project" value="UniProtKB-KW"/>
</dbReference>
<dbReference type="PANTHER" id="PTHR43350:SF19">
    <property type="entry name" value="D-GULOSIDE 3-DEHYDROGENASE"/>
    <property type="match status" value="1"/>
</dbReference>
<dbReference type="PANTHER" id="PTHR43350">
    <property type="entry name" value="NAD-DEPENDENT ALCOHOL DEHYDROGENASE"/>
    <property type="match status" value="1"/>
</dbReference>
<accession>A0A5C8P9P9</accession>
<evidence type="ECO:0000313" key="6">
    <source>
        <dbReference type="EMBL" id="TXL70073.1"/>
    </source>
</evidence>
<keyword evidence="3" id="KW-0479">Metal-binding</keyword>
<comment type="similarity">
    <text evidence="2">Belongs to the zinc-containing alcohol dehydrogenase family.</text>
</comment>
<keyword evidence="7" id="KW-1185">Reference proteome</keyword>
<reference evidence="6 7" key="1">
    <citation type="submission" date="2019-06" db="EMBL/GenBank/DDBJ databases">
        <title>New taxonomy in bacterial strain CC-CFT640, isolated from vineyard.</title>
        <authorList>
            <person name="Lin S.-Y."/>
            <person name="Tsai C.-F."/>
            <person name="Young C.-C."/>
        </authorList>
    </citation>
    <scope>NUCLEOTIDE SEQUENCE [LARGE SCALE GENOMIC DNA]</scope>
    <source>
        <strain evidence="6 7">CC-CFT640</strain>
    </source>
</reference>
<dbReference type="EMBL" id="VDUZ01000066">
    <property type="protein sequence ID" value="TXL70073.1"/>
    <property type="molecule type" value="Genomic_DNA"/>
</dbReference>
<protein>
    <submittedName>
        <fullName evidence="6">Zinc-binding alcohol dehydrogenase</fullName>
    </submittedName>
</protein>